<evidence type="ECO:0000259" key="1">
    <source>
        <dbReference type="SMART" id="SM01321"/>
    </source>
</evidence>
<dbReference type="RefSeq" id="WP_379716623.1">
    <property type="nucleotide sequence ID" value="NZ_JBHTBS010000020.1"/>
</dbReference>
<dbReference type="Gene3D" id="3.30.70.1290">
    <property type="entry name" value="Transposase IS200-like"/>
    <property type="match status" value="1"/>
</dbReference>
<proteinExistence type="predicted"/>
<dbReference type="InterPro" id="IPR002686">
    <property type="entry name" value="Transposase_17"/>
</dbReference>
<dbReference type="SMART" id="SM01321">
    <property type="entry name" value="Y1_Tnp"/>
    <property type="match status" value="1"/>
</dbReference>
<reference evidence="3" key="1">
    <citation type="journal article" date="2019" name="Int. J. Syst. Evol. Microbiol.">
        <title>The Global Catalogue of Microorganisms (GCM) 10K type strain sequencing project: providing services to taxonomists for standard genome sequencing and annotation.</title>
        <authorList>
            <consortium name="The Broad Institute Genomics Platform"/>
            <consortium name="The Broad Institute Genome Sequencing Center for Infectious Disease"/>
            <person name="Wu L."/>
            <person name="Ma J."/>
        </authorList>
    </citation>
    <scope>NUCLEOTIDE SEQUENCE [LARGE SCALE GENOMIC DNA]</scope>
    <source>
        <strain evidence="3">CGMCC 4.1467</strain>
    </source>
</reference>
<dbReference type="Pfam" id="PF01797">
    <property type="entry name" value="Y1_Tnp"/>
    <property type="match status" value="1"/>
</dbReference>
<comment type="caution">
    <text evidence="2">The sequence shown here is derived from an EMBL/GenBank/DDBJ whole genome shotgun (WGS) entry which is preliminary data.</text>
</comment>
<sequence>MEHKGTYTRGYLPHRDYPDSVQAITFRLADSVPKKVINDWKEELSAMLNSPDKEISDRASSELHRRIAKFEDVGHGACLLREPEVATVLQDELISGHPHDYKLLAWCIMPNHVHVLVRLLKDDPLPMIVKQWKGGSAVQINRLLNQAGTLWQPDFYDRFIRDESHFYRSLNYIHQNPVKAGLCQTAEDWPFSSIGIRWEPSERGL</sequence>
<dbReference type="InterPro" id="IPR052715">
    <property type="entry name" value="RAYT_transposase"/>
</dbReference>
<dbReference type="Proteomes" id="UP001596472">
    <property type="component" value="Unassembled WGS sequence"/>
</dbReference>
<protein>
    <submittedName>
        <fullName evidence="2">Transposase</fullName>
    </submittedName>
</protein>
<dbReference type="NCBIfam" id="NF047646">
    <property type="entry name" value="REP_Tyr_transpos"/>
    <property type="match status" value="1"/>
</dbReference>
<dbReference type="PANTHER" id="PTHR36966">
    <property type="entry name" value="REP-ASSOCIATED TYROSINE TRANSPOSASE"/>
    <property type="match status" value="1"/>
</dbReference>
<dbReference type="PANTHER" id="PTHR36966:SF1">
    <property type="entry name" value="REP-ASSOCIATED TYROSINE TRANSPOSASE"/>
    <property type="match status" value="1"/>
</dbReference>
<evidence type="ECO:0000313" key="2">
    <source>
        <dbReference type="EMBL" id="MFC7339564.1"/>
    </source>
</evidence>
<feature type="domain" description="Transposase IS200-like" evidence="1">
    <location>
        <begin position="17"/>
        <end position="176"/>
    </location>
</feature>
<evidence type="ECO:0000313" key="3">
    <source>
        <dbReference type="Proteomes" id="UP001596472"/>
    </source>
</evidence>
<keyword evidence="3" id="KW-1185">Reference proteome</keyword>
<name>A0ABW2LCM9_9BACT</name>
<accession>A0ABW2LCM9</accession>
<dbReference type="InterPro" id="IPR036515">
    <property type="entry name" value="Transposase_17_sf"/>
</dbReference>
<dbReference type="SUPFAM" id="SSF143422">
    <property type="entry name" value="Transposase IS200-like"/>
    <property type="match status" value="1"/>
</dbReference>
<dbReference type="EMBL" id="JBHTBS010000020">
    <property type="protein sequence ID" value="MFC7339564.1"/>
    <property type="molecule type" value="Genomic_DNA"/>
</dbReference>
<organism evidence="2 3">
    <name type="scientific">Haloferula chungangensis</name>
    <dbReference type="NCBI Taxonomy" id="1048331"/>
    <lineage>
        <taxon>Bacteria</taxon>
        <taxon>Pseudomonadati</taxon>
        <taxon>Verrucomicrobiota</taxon>
        <taxon>Verrucomicrobiia</taxon>
        <taxon>Verrucomicrobiales</taxon>
        <taxon>Verrucomicrobiaceae</taxon>
        <taxon>Haloferula</taxon>
    </lineage>
</organism>
<gene>
    <name evidence="2" type="ORF">ACFQY0_20400</name>
</gene>